<dbReference type="RefSeq" id="WP_220109746.1">
    <property type="nucleotide sequence ID" value="NZ_JAHZST010000006.1"/>
</dbReference>
<dbReference type="Proteomes" id="UP001195963">
    <property type="component" value="Unassembled WGS sequence"/>
</dbReference>
<name>A0ABS7E3H9_9GAMM</name>
<evidence type="ECO:0000259" key="2">
    <source>
        <dbReference type="Pfam" id="PF13349"/>
    </source>
</evidence>
<dbReference type="InterPro" id="IPR025164">
    <property type="entry name" value="Toastrack_DUF4097"/>
</dbReference>
<proteinExistence type="predicted"/>
<dbReference type="EMBL" id="JAHZST010000006">
    <property type="protein sequence ID" value="MBW8184229.1"/>
    <property type="molecule type" value="Genomic_DNA"/>
</dbReference>
<dbReference type="PANTHER" id="PTHR34094">
    <property type="match status" value="1"/>
</dbReference>
<organism evidence="3 4">
    <name type="scientific">Shewanella nanhaiensis</name>
    <dbReference type="NCBI Taxonomy" id="2864872"/>
    <lineage>
        <taxon>Bacteria</taxon>
        <taxon>Pseudomonadati</taxon>
        <taxon>Pseudomonadota</taxon>
        <taxon>Gammaproteobacteria</taxon>
        <taxon>Alteromonadales</taxon>
        <taxon>Shewanellaceae</taxon>
        <taxon>Shewanella</taxon>
    </lineage>
</organism>
<keyword evidence="1" id="KW-0732">Signal</keyword>
<evidence type="ECO:0000313" key="3">
    <source>
        <dbReference type="EMBL" id="MBW8184229.1"/>
    </source>
</evidence>
<reference evidence="3 4" key="1">
    <citation type="submission" date="2021-07" db="EMBL/GenBank/DDBJ databases">
        <title>Shewanella sp. nov, isolated from SCS.</title>
        <authorList>
            <person name="Cao W.R."/>
        </authorList>
    </citation>
    <scope>NUCLEOTIDE SEQUENCE [LARGE SCALE GENOMIC DNA]</scope>
    <source>
        <strain evidence="3 4">NR704-98</strain>
    </source>
</reference>
<gene>
    <name evidence="3" type="ORF">K0625_11120</name>
</gene>
<feature type="chain" id="PRO_5045487414" evidence="1">
    <location>
        <begin position="24"/>
        <end position="315"/>
    </location>
</feature>
<sequence length="315" mass="33877">MIIKHLSRCLLLPLVLVSQFALASESIDKQIKVDKGLNLNIKVLRGYVTIQSWDKQEVSIQGSLDELSEGFIVEHQGSELTLEDKMPRQFNGKNKEGSSLTFKVPRSLNLTVSGLSADYKVTQVQGDISINSISGSVNLDSLEKQIHIKTVSGDINATALKGEISLHTVSGNIIDKQSKGEVSYKLVSGELTASSLAKEVTIEQVSGDTNIKLASLNSLAVRTISGEVELTASSISDRATLSSVSGDLELTLNSDIDARFKINGGPGGRINNELTSDKPSKEKYSPSSYLKFTLGDALADIDISTISGEVTLKKH</sequence>
<dbReference type="PANTHER" id="PTHR34094:SF1">
    <property type="entry name" value="PROTEIN FAM185A"/>
    <property type="match status" value="1"/>
</dbReference>
<evidence type="ECO:0000256" key="1">
    <source>
        <dbReference type="SAM" id="SignalP"/>
    </source>
</evidence>
<feature type="signal peptide" evidence="1">
    <location>
        <begin position="1"/>
        <end position="23"/>
    </location>
</feature>
<accession>A0ABS7E3H9</accession>
<evidence type="ECO:0000313" key="4">
    <source>
        <dbReference type="Proteomes" id="UP001195963"/>
    </source>
</evidence>
<keyword evidence="4" id="KW-1185">Reference proteome</keyword>
<dbReference type="Pfam" id="PF13349">
    <property type="entry name" value="DUF4097"/>
    <property type="match status" value="1"/>
</dbReference>
<comment type="caution">
    <text evidence="3">The sequence shown here is derived from an EMBL/GenBank/DDBJ whole genome shotgun (WGS) entry which is preliminary data.</text>
</comment>
<feature type="domain" description="DUF4097" evidence="2">
    <location>
        <begin position="181"/>
        <end position="312"/>
    </location>
</feature>
<protein>
    <submittedName>
        <fullName evidence="3">DUF4097 domain-containing protein</fullName>
    </submittedName>
</protein>